<accession>A0ABV0GRZ2</accession>
<protein>
    <submittedName>
        <fullName evidence="3">STAS/SEC14 domain-containing protein</fullName>
    </submittedName>
</protein>
<feature type="domain" description="DUF7793" evidence="2">
    <location>
        <begin position="16"/>
        <end position="119"/>
    </location>
</feature>
<dbReference type="RefSeq" id="WP_347782383.1">
    <property type="nucleotide sequence ID" value="NZ_JBBMFV010000004.1"/>
</dbReference>
<gene>
    <name evidence="3" type="ORF">V3C41_09000</name>
</gene>
<dbReference type="Gene3D" id="3.40.970.30">
    <property type="entry name" value="yp_829618.1 like domains"/>
    <property type="match status" value="1"/>
</dbReference>
<feature type="region of interest" description="Disordered" evidence="1">
    <location>
        <begin position="119"/>
        <end position="150"/>
    </location>
</feature>
<evidence type="ECO:0000259" key="2">
    <source>
        <dbReference type="Pfam" id="PF25056"/>
    </source>
</evidence>
<evidence type="ECO:0000313" key="4">
    <source>
        <dbReference type="Proteomes" id="UP001448614"/>
    </source>
</evidence>
<dbReference type="Pfam" id="PF25056">
    <property type="entry name" value="DUF7793"/>
    <property type="match status" value="1"/>
</dbReference>
<dbReference type="EMBL" id="JBBMFV010000004">
    <property type="protein sequence ID" value="MEO3941203.1"/>
    <property type="molecule type" value="Genomic_DNA"/>
</dbReference>
<reference evidence="3 4" key="1">
    <citation type="journal article" date="2024" name="Appl. Microbiol. Biotechnol.">
        <title>Biosynthetic gene clusters with biotechnological applications in novel Antarctic isolates from Actinomycetota.</title>
        <authorList>
            <person name="Bruna P."/>
            <person name="Nunez-Montero K."/>
            <person name="Contreras M.J."/>
            <person name="Leal K."/>
            <person name="Garcia M."/>
            <person name="Abanto M."/>
            <person name="Barrientos L."/>
        </authorList>
    </citation>
    <scope>NUCLEOTIDE SEQUENCE [LARGE SCALE GENOMIC DNA]</scope>
    <source>
        <strain evidence="3 4">Se16.17</strain>
    </source>
</reference>
<dbReference type="Proteomes" id="UP001448614">
    <property type="component" value="Unassembled WGS sequence"/>
</dbReference>
<dbReference type="InterPro" id="IPR056695">
    <property type="entry name" value="DUF7793"/>
</dbReference>
<name>A0ABV0GRZ2_PAENI</name>
<evidence type="ECO:0000313" key="3">
    <source>
        <dbReference type="EMBL" id="MEO3941203.1"/>
    </source>
</evidence>
<dbReference type="Gene3D" id="3.40.1680.10">
    <property type="entry name" value="yp_829618.1 domain like"/>
    <property type="match status" value="1"/>
</dbReference>
<evidence type="ECO:0000256" key="1">
    <source>
        <dbReference type="SAM" id="MobiDB-lite"/>
    </source>
</evidence>
<sequence length="150" mass="16376">MAEQDHCDYVIGFEPEDIMFLAWKPGVRIEAANARAAVEAVNDLAAGRRYPLLVTMAETAHLSRAARDVFVEPCAASRIALLGNNPVDRMLADYQLAVQEPPCPTQFFTSAAEARAWLRLSPEEDGRGAQQEARGNPHEDRSGSVGRTAP</sequence>
<keyword evidence="4" id="KW-1185">Reference proteome</keyword>
<organism evidence="3 4">
    <name type="scientific">Paenarthrobacter nicotinovorans</name>
    <name type="common">Arthrobacter nicotinovorans</name>
    <dbReference type="NCBI Taxonomy" id="29320"/>
    <lineage>
        <taxon>Bacteria</taxon>
        <taxon>Bacillati</taxon>
        <taxon>Actinomycetota</taxon>
        <taxon>Actinomycetes</taxon>
        <taxon>Micrococcales</taxon>
        <taxon>Micrococcaceae</taxon>
        <taxon>Paenarthrobacter</taxon>
    </lineage>
</organism>
<comment type="caution">
    <text evidence="3">The sequence shown here is derived from an EMBL/GenBank/DDBJ whole genome shotgun (WGS) entry which is preliminary data.</text>
</comment>
<proteinExistence type="predicted"/>